<sequence length="193" mass="21510">MGSDGRLPSRDHHALWHSRLYGHDFTARGGMPWLRVTLYSLAYVDVIVRGQRRQCCAHSLPFLPVLLYLTVSAELSVSSLRSDKLFAEICILKPSTDGQAGYKEGVHKLGFDASSLIGPLDISYEHLPVSHDHRVLSPILHIHKMVSASTHLGFSAFLAFAFPSPFTCNLAARAERTRQRRVSKQLISVSEKC</sequence>
<keyword evidence="3" id="KW-1185">Reference proteome</keyword>
<name>A0A165DR62_9BASI</name>
<proteinExistence type="predicted"/>
<organism evidence="2 3">
    <name type="scientific">Calocera cornea HHB12733</name>
    <dbReference type="NCBI Taxonomy" id="1353952"/>
    <lineage>
        <taxon>Eukaryota</taxon>
        <taxon>Fungi</taxon>
        <taxon>Dikarya</taxon>
        <taxon>Basidiomycota</taxon>
        <taxon>Agaricomycotina</taxon>
        <taxon>Dacrymycetes</taxon>
        <taxon>Dacrymycetales</taxon>
        <taxon>Dacrymycetaceae</taxon>
        <taxon>Calocera</taxon>
    </lineage>
</organism>
<evidence type="ECO:0000313" key="3">
    <source>
        <dbReference type="Proteomes" id="UP000076842"/>
    </source>
</evidence>
<keyword evidence="1" id="KW-0812">Transmembrane</keyword>
<accession>A0A165DR62</accession>
<evidence type="ECO:0000256" key="1">
    <source>
        <dbReference type="SAM" id="Phobius"/>
    </source>
</evidence>
<dbReference type="InParanoid" id="A0A165DR62"/>
<protein>
    <submittedName>
        <fullName evidence="2">Uncharacterized protein</fullName>
    </submittedName>
</protein>
<keyword evidence="1" id="KW-1133">Transmembrane helix</keyword>
<feature type="transmembrane region" description="Helical" evidence="1">
    <location>
        <begin position="152"/>
        <end position="172"/>
    </location>
</feature>
<dbReference type="AlphaFoldDB" id="A0A165DR62"/>
<dbReference type="Proteomes" id="UP000076842">
    <property type="component" value="Unassembled WGS sequence"/>
</dbReference>
<keyword evidence="1" id="KW-0472">Membrane</keyword>
<dbReference type="EMBL" id="KV424039">
    <property type="protein sequence ID" value="KZT53360.1"/>
    <property type="molecule type" value="Genomic_DNA"/>
</dbReference>
<gene>
    <name evidence="2" type="ORF">CALCODRAFT_501173</name>
</gene>
<reference evidence="2 3" key="1">
    <citation type="journal article" date="2016" name="Mol. Biol. Evol.">
        <title>Comparative Genomics of Early-Diverging Mushroom-Forming Fungi Provides Insights into the Origins of Lignocellulose Decay Capabilities.</title>
        <authorList>
            <person name="Nagy L.G."/>
            <person name="Riley R."/>
            <person name="Tritt A."/>
            <person name="Adam C."/>
            <person name="Daum C."/>
            <person name="Floudas D."/>
            <person name="Sun H."/>
            <person name="Yadav J.S."/>
            <person name="Pangilinan J."/>
            <person name="Larsson K.H."/>
            <person name="Matsuura K."/>
            <person name="Barry K."/>
            <person name="Labutti K."/>
            <person name="Kuo R."/>
            <person name="Ohm R.A."/>
            <person name="Bhattacharya S.S."/>
            <person name="Shirouzu T."/>
            <person name="Yoshinaga Y."/>
            <person name="Martin F.M."/>
            <person name="Grigoriev I.V."/>
            <person name="Hibbett D.S."/>
        </authorList>
    </citation>
    <scope>NUCLEOTIDE SEQUENCE [LARGE SCALE GENOMIC DNA]</scope>
    <source>
        <strain evidence="2 3">HHB12733</strain>
    </source>
</reference>
<evidence type="ECO:0000313" key="2">
    <source>
        <dbReference type="EMBL" id="KZT53360.1"/>
    </source>
</evidence>